<keyword evidence="3" id="KW-1185">Reference proteome</keyword>
<dbReference type="AlphaFoldDB" id="A0A5C3F0J9"/>
<organism evidence="2 3">
    <name type="scientific">Pseudozyma flocculosa</name>
    <dbReference type="NCBI Taxonomy" id="84751"/>
    <lineage>
        <taxon>Eukaryota</taxon>
        <taxon>Fungi</taxon>
        <taxon>Dikarya</taxon>
        <taxon>Basidiomycota</taxon>
        <taxon>Ustilaginomycotina</taxon>
        <taxon>Ustilaginomycetes</taxon>
        <taxon>Ustilaginales</taxon>
        <taxon>Ustilaginaceae</taxon>
        <taxon>Pseudozyma</taxon>
    </lineage>
</organism>
<evidence type="ECO:0000256" key="1">
    <source>
        <dbReference type="SAM" id="MobiDB-lite"/>
    </source>
</evidence>
<proteinExistence type="predicted"/>
<dbReference type="Proteomes" id="UP000323386">
    <property type="component" value="Unassembled WGS sequence"/>
</dbReference>
<accession>A0A5C3F0J9</accession>
<evidence type="ECO:0000313" key="2">
    <source>
        <dbReference type="EMBL" id="SPO38044.1"/>
    </source>
</evidence>
<reference evidence="2 3" key="1">
    <citation type="submission" date="2018-03" db="EMBL/GenBank/DDBJ databases">
        <authorList>
            <person name="Guldener U."/>
        </authorList>
    </citation>
    <scope>NUCLEOTIDE SEQUENCE [LARGE SCALE GENOMIC DNA]</scope>
    <source>
        <strain evidence="2 3">DAOM196992</strain>
    </source>
</reference>
<evidence type="ECO:0000313" key="3">
    <source>
        <dbReference type="Proteomes" id="UP000323386"/>
    </source>
</evidence>
<feature type="region of interest" description="Disordered" evidence="1">
    <location>
        <begin position="35"/>
        <end position="145"/>
    </location>
</feature>
<name>A0A5C3F0J9_9BASI</name>
<sequence>MLGGQSTSVAQLSAWLVIVDEACLPLPRMHLLAPLGPPARTGSERGVPASRTPPPSSPPAAIDNDANLRSTPRRRRGSALPMGSPRRSHRSEGATTATFDDDGQEAPDGLASPAPRIQVQTTGSRGYPSIIIDDDCVRTGPRRTQ</sequence>
<dbReference type="EMBL" id="OOIP01000009">
    <property type="protein sequence ID" value="SPO38044.1"/>
    <property type="molecule type" value="Genomic_DNA"/>
</dbReference>
<protein>
    <submittedName>
        <fullName evidence="2">Uncharacterized protein</fullName>
    </submittedName>
</protein>
<gene>
    <name evidence="2" type="ORF">PSFLO_03521</name>
</gene>